<name>B7KDR6_GLOC7</name>
<evidence type="ECO:0000313" key="2">
    <source>
        <dbReference type="EMBL" id="ACK70368.1"/>
    </source>
</evidence>
<feature type="transmembrane region" description="Helical" evidence="1">
    <location>
        <begin position="166"/>
        <end position="184"/>
    </location>
</feature>
<evidence type="ECO:0000256" key="1">
    <source>
        <dbReference type="SAM" id="Phobius"/>
    </source>
</evidence>
<evidence type="ECO:0000313" key="3">
    <source>
        <dbReference type="Proteomes" id="UP000002384"/>
    </source>
</evidence>
<sequence>MVLIKPYPNQEPLKTEGALTQESQINYSDDNQLFYSDWGEKLKTMYPKIILGFLMGICISLIAIILLTYYSPLIATLAGGGIGATLVGLGGAILMINPKTEENQQNLTNNLEENDHSFLSWIYPQEIEPKLRKTYLILIGLLLICFLIALIIHSSNNWLQDFSLDIASEIIGILLVIFAVDRVIDAEREKKDKKKERVAMQQIKQPILEHFSVLMETFNKIKTECNNSNLEDLSNIFDRLNNQELSDFSGSLKNQDHLLYSIENDNIDWLDYLSQECRTTQESLNRTVEKYSLFLQPRLLRTIEEFVNSPFLRLIVDYQDKLKSVDKLDKFTQNYQDLFENPDFILLLKQHLIKFFKLIKLFNKNID</sequence>
<gene>
    <name evidence="2" type="ordered locus">PCC7424_1937</name>
</gene>
<dbReference type="Proteomes" id="UP000002384">
    <property type="component" value="Chromosome"/>
</dbReference>
<dbReference type="HOGENOM" id="CLU_709250_0_0_3"/>
<feature type="transmembrane region" description="Helical" evidence="1">
    <location>
        <begin position="49"/>
        <end position="67"/>
    </location>
</feature>
<feature type="transmembrane region" description="Helical" evidence="1">
    <location>
        <begin position="73"/>
        <end position="96"/>
    </location>
</feature>
<dbReference type="KEGG" id="cyc:PCC7424_1937"/>
<keyword evidence="1" id="KW-1133">Transmembrane helix</keyword>
<proteinExistence type="predicted"/>
<protein>
    <submittedName>
        <fullName evidence="2">Uncharacterized protein</fullName>
    </submittedName>
</protein>
<dbReference type="OrthoDB" id="582119at2"/>
<keyword evidence="1" id="KW-0812">Transmembrane</keyword>
<keyword evidence="3" id="KW-1185">Reference proteome</keyword>
<feature type="transmembrane region" description="Helical" evidence="1">
    <location>
        <begin position="135"/>
        <end position="154"/>
    </location>
</feature>
<keyword evidence="1" id="KW-0472">Membrane</keyword>
<dbReference type="eggNOG" id="ENOG5031IVH">
    <property type="taxonomic scope" value="Bacteria"/>
</dbReference>
<accession>B7KDR6</accession>
<dbReference type="AlphaFoldDB" id="B7KDR6"/>
<dbReference type="EMBL" id="CP001291">
    <property type="protein sequence ID" value="ACK70368.1"/>
    <property type="molecule type" value="Genomic_DNA"/>
</dbReference>
<reference evidence="3" key="1">
    <citation type="journal article" date="2011" name="MBio">
        <title>Novel metabolic attributes of the genus Cyanothece, comprising a group of unicellular nitrogen-fixing Cyanobacteria.</title>
        <authorList>
            <person name="Bandyopadhyay A."/>
            <person name="Elvitigala T."/>
            <person name="Welsh E."/>
            <person name="Stockel J."/>
            <person name="Liberton M."/>
            <person name="Min H."/>
            <person name="Sherman L.A."/>
            <person name="Pakrasi H.B."/>
        </authorList>
    </citation>
    <scope>NUCLEOTIDE SEQUENCE [LARGE SCALE GENOMIC DNA]</scope>
    <source>
        <strain evidence="3">PCC 7424</strain>
    </source>
</reference>
<organism evidence="2 3">
    <name type="scientific">Gloeothece citriformis (strain PCC 7424)</name>
    <name type="common">Cyanothece sp. (strain PCC 7424)</name>
    <dbReference type="NCBI Taxonomy" id="65393"/>
    <lineage>
        <taxon>Bacteria</taxon>
        <taxon>Bacillati</taxon>
        <taxon>Cyanobacteriota</taxon>
        <taxon>Cyanophyceae</taxon>
        <taxon>Oscillatoriophycideae</taxon>
        <taxon>Chroococcales</taxon>
        <taxon>Aphanothecaceae</taxon>
        <taxon>Gloeothece</taxon>
        <taxon>Gloeothece citriformis</taxon>
    </lineage>
</organism>
<dbReference type="RefSeq" id="WP_012599311.1">
    <property type="nucleotide sequence ID" value="NC_011729.1"/>
</dbReference>